<keyword evidence="2" id="KW-1133">Transmembrane helix</keyword>
<evidence type="ECO:0000313" key="3">
    <source>
        <dbReference type="EMBL" id="KAK0397252.1"/>
    </source>
</evidence>
<reference evidence="3" key="1">
    <citation type="submission" date="2023-06" db="EMBL/GenBank/DDBJ databases">
        <title>Genomic analysis of the entomopathogenic nematode Steinernema hermaphroditum.</title>
        <authorList>
            <person name="Schwarz E.M."/>
            <person name="Heppert J.K."/>
            <person name="Baniya A."/>
            <person name="Schwartz H.T."/>
            <person name="Tan C.-H."/>
            <person name="Antoshechkin I."/>
            <person name="Sternberg P.W."/>
            <person name="Goodrich-Blair H."/>
            <person name="Dillman A.R."/>
        </authorList>
    </citation>
    <scope>NUCLEOTIDE SEQUENCE</scope>
    <source>
        <strain evidence="3">PS9179</strain>
        <tissue evidence="3">Whole animal</tissue>
    </source>
</reference>
<keyword evidence="4" id="KW-1185">Reference proteome</keyword>
<dbReference type="EMBL" id="JAUCMV010000005">
    <property type="protein sequence ID" value="KAK0397252.1"/>
    <property type="molecule type" value="Genomic_DNA"/>
</dbReference>
<evidence type="ECO:0000256" key="2">
    <source>
        <dbReference type="SAM" id="Phobius"/>
    </source>
</evidence>
<sequence length="321" mass="35916">MAKSAETYAPEKTCNNVVNIVENEFEAVSVTFSLDDKADFLDEFPEERFRKDVADSLTDNIVIFRMGCSEDNEEFVVQFGVLDEKSGPRKKFVKEVSGGKQIKANSNEDADDDDEDEDGADDDDSKTKENQKESEKTDHDDDEEDDEDNTPQKDSGDADDDGDKDDDEKDEDDNDDEKSEENTKGSEHQKNKKEADDDNDDDDEEKDNESDEDVTQDDDEDDDENDDDDKNDISDSVLYGKKDFVAPSKVLDLISSKDQLADLHVTFQKVSQLIAIEAETSNTLLMILGALSGAFVVLTCICGFFVACRKSSGYQDDLQKV</sequence>
<name>A0AA39H117_9BILA</name>
<evidence type="ECO:0000313" key="4">
    <source>
        <dbReference type="Proteomes" id="UP001175271"/>
    </source>
</evidence>
<comment type="caution">
    <text evidence="3">The sequence shown here is derived from an EMBL/GenBank/DDBJ whole genome shotgun (WGS) entry which is preliminary data.</text>
</comment>
<feature type="region of interest" description="Disordered" evidence="1">
    <location>
        <begin position="87"/>
        <end position="235"/>
    </location>
</feature>
<accession>A0AA39H117</accession>
<feature type="compositionally biased region" description="Acidic residues" evidence="1">
    <location>
        <begin position="140"/>
        <end position="149"/>
    </location>
</feature>
<feature type="compositionally biased region" description="Basic and acidic residues" evidence="1">
    <location>
        <begin position="180"/>
        <end position="195"/>
    </location>
</feature>
<evidence type="ECO:0000256" key="1">
    <source>
        <dbReference type="SAM" id="MobiDB-lite"/>
    </source>
</evidence>
<proteinExistence type="predicted"/>
<protein>
    <submittedName>
        <fullName evidence="3">Uncharacterized protein</fullName>
    </submittedName>
</protein>
<feature type="compositionally biased region" description="Acidic residues" evidence="1">
    <location>
        <begin position="108"/>
        <end position="124"/>
    </location>
</feature>
<keyword evidence="2" id="KW-0472">Membrane</keyword>
<dbReference type="AlphaFoldDB" id="A0AA39H117"/>
<feature type="compositionally biased region" description="Basic and acidic residues" evidence="1">
    <location>
        <begin position="125"/>
        <end position="139"/>
    </location>
</feature>
<feature type="compositionally biased region" description="Acidic residues" evidence="1">
    <location>
        <begin position="196"/>
        <end position="230"/>
    </location>
</feature>
<dbReference type="Proteomes" id="UP001175271">
    <property type="component" value="Unassembled WGS sequence"/>
</dbReference>
<keyword evidence="2" id="KW-0812">Transmembrane</keyword>
<gene>
    <name evidence="3" type="ORF">QR680_002049</name>
</gene>
<feature type="transmembrane region" description="Helical" evidence="2">
    <location>
        <begin position="284"/>
        <end position="308"/>
    </location>
</feature>
<organism evidence="3 4">
    <name type="scientific">Steinernema hermaphroditum</name>
    <dbReference type="NCBI Taxonomy" id="289476"/>
    <lineage>
        <taxon>Eukaryota</taxon>
        <taxon>Metazoa</taxon>
        <taxon>Ecdysozoa</taxon>
        <taxon>Nematoda</taxon>
        <taxon>Chromadorea</taxon>
        <taxon>Rhabditida</taxon>
        <taxon>Tylenchina</taxon>
        <taxon>Panagrolaimomorpha</taxon>
        <taxon>Strongyloidoidea</taxon>
        <taxon>Steinernematidae</taxon>
        <taxon>Steinernema</taxon>
    </lineage>
</organism>
<feature type="compositionally biased region" description="Acidic residues" evidence="1">
    <location>
        <begin position="157"/>
        <end position="179"/>
    </location>
</feature>